<gene>
    <name evidence="6" type="ORF">DFP72DRAFT_1069955</name>
</gene>
<evidence type="ECO:0000256" key="4">
    <source>
        <dbReference type="SAM" id="MobiDB-lite"/>
    </source>
</evidence>
<comment type="caution">
    <text evidence="6">The sequence shown here is derived from an EMBL/GenBank/DDBJ whole genome shotgun (WGS) entry which is preliminary data.</text>
</comment>
<evidence type="ECO:0000256" key="3">
    <source>
        <dbReference type="ARBA" id="ARBA00022807"/>
    </source>
</evidence>
<keyword evidence="7" id="KW-1185">Reference proteome</keyword>
<dbReference type="SUPFAM" id="SSF52129">
    <property type="entry name" value="Caspase-like"/>
    <property type="match status" value="1"/>
</dbReference>
<dbReference type="GO" id="GO:0005737">
    <property type="term" value="C:cytoplasm"/>
    <property type="evidence" value="ECO:0007669"/>
    <property type="project" value="TreeGrafter"/>
</dbReference>
<comment type="similarity">
    <text evidence="1">Belongs to the peptidase C14B family.</text>
</comment>
<dbReference type="GO" id="GO:0006915">
    <property type="term" value="P:apoptotic process"/>
    <property type="evidence" value="ECO:0007669"/>
    <property type="project" value="UniProtKB-KW"/>
</dbReference>
<dbReference type="AlphaFoldDB" id="A0A8H6HT79"/>
<feature type="region of interest" description="Disordered" evidence="4">
    <location>
        <begin position="202"/>
        <end position="223"/>
    </location>
</feature>
<dbReference type="Gene3D" id="3.40.50.1460">
    <property type="match status" value="1"/>
</dbReference>
<keyword evidence="2" id="KW-0053">Apoptosis</keyword>
<dbReference type="PANTHER" id="PTHR48104:SF30">
    <property type="entry name" value="METACASPASE-1"/>
    <property type="match status" value="1"/>
</dbReference>
<dbReference type="GO" id="GO:0004197">
    <property type="term" value="F:cysteine-type endopeptidase activity"/>
    <property type="evidence" value="ECO:0007669"/>
    <property type="project" value="InterPro"/>
</dbReference>
<dbReference type="GO" id="GO:0006508">
    <property type="term" value="P:proteolysis"/>
    <property type="evidence" value="ECO:0007669"/>
    <property type="project" value="InterPro"/>
</dbReference>
<feature type="domain" description="Peptidase C14 caspase" evidence="5">
    <location>
        <begin position="30"/>
        <end position="286"/>
    </location>
</feature>
<dbReference type="InterPro" id="IPR029030">
    <property type="entry name" value="Caspase-like_dom_sf"/>
</dbReference>
<keyword evidence="3" id="KW-0645">Protease</keyword>
<organism evidence="6 7">
    <name type="scientific">Ephemerocybe angulata</name>
    <dbReference type="NCBI Taxonomy" id="980116"/>
    <lineage>
        <taxon>Eukaryota</taxon>
        <taxon>Fungi</taxon>
        <taxon>Dikarya</taxon>
        <taxon>Basidiomycota</taxon>
        <taxon>Agaricomycotina</taxon>
        <taxon>Agaricomycetes</taxon>
        <taxon>Agaricomycetidae</taxon>
        <taxon>Agaricales</taxon>
        <taxon>Agaricineae</taxon>
        <taxon>Psathyrellaceae</taxon>
        <taxon>Ephemerocybe</taxon>
    </lineage>
</organism>
<feature type="compositionally biased region" description="Polar residues" evidence="4">
    <location>
        <begin position="211"/>
        <end position="220"/>
    </location>
</feature>
<sequence>MPSCSLSPLDTPPNSSLHRKSDKKQIGPLFALIIGNSDYRCEGYMPLPFARNDAKAVEAFFTTSTNFKASQVITLLNATKKEMLDAFGTLETLTSDTLDPRFVIFYAGHGARAKRPEGWEAYTTDDIWIELLCPIDMGTIDTNGRVVEGIPDRVVGALLSNLARKKGNNITLILDCCHSASINRDDGQLGLSRSITNPPPITVDANPIPAPTSQRPQCTAPTRGARIPNGFGTTSAESHVLLAACSKYGKAYNDPKTEHGYFTHALLRQLLNEEVDLEQETYLSLVSDLRMPKWQVPHCMGTNRTRPLFNHRKDGHDPSYIVCRSTPKSTGEVEYRLFAGTVEGVVPSDLFHVYLSRPLQGQNQECVPFCQAIAIHIGHTSTLLKLHVIEGRSGPVSVTASQFFAKRITYDDEEVLRSISDFHGDDWTVNVGTLTVPNIATDPSEVSLSLTAEGDKVYVDRNHSLLNQYLPRRFPHTFDRNAPQDVQRAIAAWRQFNYHLDRKPYGEDMFPHIRVELHYLEPVSDDSDWYYDNVEYRCVGKSLLVQGVSVHNISVSDEQAEVPLGFTLYNDGPVDVYPYLFYFDPNSLAITPWSLVAASSRDRKVDPPLPRGSHLAVGYGTGGAEPLIFEWMEGQTRDVCFFKLFVTCVPVNLECLSQRSPFGPKPELREDKLGLEEKAKAEAAAEEALRKEYADKWGVKLITLVQDKV</sequence>
<evidence type="ECO:0000256" key="2">
    <source>
        <dbReference type="ARBA" id="ARBA00022703"/>
    </source>
</evidence>
<dbReference type="InterPro" id="IPR011600">
    <property type="entry name" value="Pept_C14_caspase"/>
</dbReference>
<dbReference type="Pfam" id="PF00656">
    <property type="entry name" value="Peptidase_C14"/>
    <property type="match status" value="1"/>
</dbReference>
<evidence type="ECO:0000259" key="5">
    <source>
        <dbReference type="Pfam" id="PF00656"/>
    </source>
</evidence>
<feature type="compositionally biased region" description="Polar residues" evidence="4">
    <location>
        <begin position="1"/>
        <end position="16"/>
    </location>
</feature>
<evidence type="ECO:0000313" key="6">
    <source>
        <dbReference type="EMBL" id="KAF6752769.1"/>
    </source>
</evidence>
<dbReference type="EMBL" id="JACGCI010000042">
    <property type="protein sequence ID" value="KAF6752769.1"/>
    <property type="molecule type" value="Genomic_DNA"/>
</dbReference>
<dbReference type="InterPro" id="IPR050452">
    <property type="entry name" value="Metacaspase"/>
</dbReference>
<dbReference type="OrthoDB" id="3223806at2759"/>
<evidence type="ECO:0000313" key="7">
    <source>
        <dbReference type="Proteomes" id="UP000521943"/>
    </source>
</evidence>
<name>A0A8H6HT79_9AGAR</name>
<protein>
    <submittedName>
        <fullName evidence="6">Caspase domain-containing protein</fullName>
    </submittedName>
</protein>
<evidence type="ECO:0000256" key="1">
    <source>
        <dbReference type="ARBA" id="ARBA00009005"/>
    </source>
</evidence>
<reference evidence="6 7" key="1">
    <citation type="submission" date="2020-07" db="EMBL/GenBank/DDBJ databases">
        <title>Comparative genomics of pyrophilous fungi reveals a link between fire events and developmental genes.</title>
        <authorList>
            <consortium name="DOE Joint Genome Institute"/>
            <person name="Steindorff A.S."/>
            <person name="Carver A."/>
            <person name="Calhoun S."/>
            <person name="Stillman K."/>
            <person name="Liu H."/>
            <person name="Lipzen A."/>
            <person name="Pangilinan J."/>
            <person name="Labutti K."/>
            <person name="Bruns T.D."/>
            <person name="Grigoriev I.V."/>
        </authorList>
    </citation>
    <scope>NUCLEOTIDE SEQUENCE [LARGE SCALE GENOMIC DNA]</scope>
    <source>
        <strain evidence="6 7">CBS 144469</strain>
    </source>
</reference>
<keyword evidence="3" id="KW-0788">Thiol protease</keyword>
<keyword evidence="3" id="KW-0378">Hydrolase</keyword>
<dbReference type="PANTHER" id="PTHR48104">
    <property type="entry name" value="METACASPASE-4"/>
    <property type="match status" value="1"/>
</dbReference>
<feature type="region of interest" description="Disordered" evidence="4">
    <location>
        <begin position="1"/>
        <end position="21"/>
    </location>
</feature>
<proteinExistence type="inferred from homology"/>
<dbReference type="Proteomes" id="UP000521943">
    <property type="component" value="Unassembled WGS sequence"/>
</dbReference>
<accession>A0A8H6HT79</accession>